<evidence type="ECO:0000313" key="2">
    <source>
        <dbReference type="EMBL" id="CAD8695749.1"/>
    </source>
</evidence>
<feature type="region of interest" description="Disordered" evidence="1">
    <location>
        <begin position="236"/>
        <end position="260"/>
    </location>
</feature>
<accession>A0A7S0S560</accession>
<feature type="region of interest" description="Disordered" evidence="1">
    <location>
        <begin position="266"/>
        <end position="285"/>
    </location>
</feature>
<gene>
    <name evidence="2" type="ORF">CLEI1391_LOCUS19935</name>
</gene>
<proteinExistence type="predicted"/>
<dbReference type="AlphaFoldDB" id="A0A7S0S560"/>
<dbReference type="EMBL" id="HBFB01035490">
    <property type="protein sequence ID" value="CAD8695749.1"/>
    <property type="molecule type" value="Transcribed_RNA"/>
</dbReference>
<reference evidence="2" key="1">
    <citation type="submission" date="2021-01" db="EMBL/GenBank/DDBJ databases">
        <authorList>
            <person name="Corre E."/>
            <person name="Pelletier E."/>
            <person name="Niang G."/>
            <person name="Scheremetjew M."/>
            <person name="Finn R."/>
            <person name="Kale V."/>
            <person name="Holt S."/>
            <person name="Cochrane G."/>
            <person name="Meng A."/>
            <person name="Brown T."/>
            <person name="Cohen L."/>
        </authorList>
    </citation>
    <scope>NUCLEOTIDE SEQUENCE</scope>
    <source>
        <strain evidence="2">SAG 11-49</strain>
    </source>
</reference>
<protein>
    <submittedName>
        <fullName evidence="2">Uncharacterized protein</fullName>
    </submittedName>
</protein>
<organism evidence="2">
    <name type="scientific">Chlamydomonas leiostraca</name>
    <dbReference type="NCBI Taxonomy" id="1034604"/>
    <lineage>
        <taxon>Eukaryota</taxon>
        <taxon>Viridiplantae</taxon>
        <taxon>Chlorophyta</taxon>
        <taxon>core chlorophytes</taxon>
        <taxon>Chlorophyceae</taxon>
        <taxon>CS clade</taxon>
        <taxon>Chlamydomonadales</taxon>
        <taxon>Chlamydomonadaceae</taxon>
        <taxon>Chlamydomonas</taxon>
    </lineage>
</organism>
<evidence type="ECO:0000256" key="1">
    <source>
        <dbReference type="SAM" id="MobiDB-lite"/>
    </source>
</evidence>
<feature type="compositionally biased region" description="Basic and acidic residues" evidence="1">
    <location>
        <begin position="244"/>
        <end position="260"/>
    </location>
</feature>
<sequence length="285" mass="31291">MALNAPYATMAPGEGLYGEIAGSAPNWYGATFLDRGRSHQAASTSSYELGGGLKSFYASAAPAERRLAKHVDAPTSTGYQEPLPRGALNGQVLQRRALSGDATAYRPSIRQFEPPVYVDRPTGKKMIPEPYGMPPHAQGVQLVPQTRQPEYAHEPGMPRLARPYGATILRESDQELSYERAFGRKVRVGQDSYRGAGRAGDMSLSYAPPKRPEDVDTGFFKSLKDAPTFIRFVQSLPPKPAVSPHERHAEQQRRARAAELRAERELVASLKLPDEEEDADQAKDS</sequence>
<name>A0A7S0S560_9CHLO</name>